<gene>
    <name evidence="2" type="ORF">OPV09_02650</name>
</gene>
<dbReference type="InterPro" id="IPR051396">
    <property type="entry name" value="Bact_Antivir_Def_Nuclease"/>
</dbReference>
<evidence type="ECO:0000259" key="1">
    <source>
        <dbReference type="Pfam" id="PF13304"/>
    </source>
</evidence>
<dbReference type="RefSeq" id="WP_338680442.1">
    <property type="nucleotide sequence ID" value="NZ_CP142523.1"/>
</dbReference>
<dbReference type="PANTHER" id="PTHR43581">
    <property type="entry name" value="ATP/GTP PHOSPHATASE"/>
    <property type="match status" value="1"/>
</dbReference>
<evidence type="ECO:0000313" key="3">
    <source>
        <dbReference type="Proteomes" id="UP001373909"/>
    </source>
</evidence>
<feature type="domain" description="ATPase AAA-type core" evidence="1">
    <location>
        <begin position="396"/>
        <end position="489"/>
    </location>
</feature>
<dbReference type="InterPro" id="IPR027417">
    <property type="entry name" value="P-loop_NTPase"/>
</dbReference>
<name>A0ABZ2GRQ1_9BURK</name>
<proteinExistence type="predicted"/>
<dbReference type="PANTHER" id="PTHR43581:SF2">
    <property type="entry name" value="EXCINUCLEASE ATPASE SUBUNIT"/>
    <property type="match status" value="1"/>
</dbReference>
<dbReference type="Pfam" id="PF13304">
    <property type="entry name" value="AAA_21"/>
    <property type="match status" value="1"/>
</dbReference>
<evidence type="ECO:0000313" key="2">
    <source>
        <dbReference type="EMBL" id="WWO47040.1"/>
    </source>
</evidence>
<sequence>MLSGLKIQNFKGIKGPIEIPIKPVTLLYGVNSAGKSSVLHSMHFIRGLLEDYDLDPTGSPYATDDIDLGGFLNLLYKHAVGSRMVLGYSLNLSSIDLPEYGATSSISISDKVQDAYVEFGLSADDQDHSPKLDYYLVSLNGADVALVMPDAVQAAAGKKRLAYINVRHPLLESAAKSDEDDKAAPVEDLELRKLIPRTEDDDDLDAELAGASLEEIESRREERKRDLNDEYEFHSKHRDLLKYPVTGFRNGLPRWGKVVSSSVFDSLPGDEFEDDAEKIDLVEFTSGVLTELIVGPLEVLRDLLIDSRAVGPLRAIPERRLNLDNVANEADWYGGLAAWSRLHECSPAQLAEVSTWLYDSDRLGTGYSLEREEFREVPLHYLEAVRAGASNMIDLNWASVDALPITHRVWLVDSKNHVRVTPHDVGVGLSQLIPVVTASVDSYRTLLLIEQPELHIHPRVQVGLGDLYLQSAAKFGRNFLIETHSEALLLRMMKRIRQTHDGELPEGVPPASRDDIAVYLIQNEGKGVAVMQMRINHRGEFVKPWPKGLFEESLRETL</sequence>
<protein>
    <submittedName>
        <fullName evidence="2">AAA family ATPase</fullName>
    </submittedName>
</protein>
<dbReference type="InterPro" id="IPR003959">
    <property type="entry name" value="ATPase_AAA_core"/>
</dbReference>
<dbReference type="SUPFAM" id="SSF52540">
    <property type="entry name" value="P-loop containing nucleoside triphosphate hydrolases"/>
    <property type="match status" value="1"/>
</dbReference>
<accession>A0ABZ2GRQ1</accession>
<dbReference type="Proteomes" id="UP001373909">
    <property type="component" value="Chromosome"/>
</dbReference>
<dbReference type="EMBL" id="CP142523">
    <property type="protein sequence ID" value="WWO47040.1"/>
    <property type="molecule type" value="Genomic_DNA"/>
</dbReference>
<organism evidence="2 3">
    <name type="scientific">Janthinobacterium aestuarii</name>
    <dbReference type="NCBI Taxonomy" id="2985511"/>
    <lineage>
        <taxon>Bacteria</taxon>
        <taxon>Pseudomonadati</taxon>
        <taxon>Pseudomonadota</taxon>
        <taxon>Betaproteobacteria</taxon>
        <taxon>Burkholderiales</taxon>
        <taxon>Oxalobacteraceae</taxon>
        <taxon>Janthinobacterium</taxon>
    </lineage>
</organism>
<keyword evidence="3" id="KW-1185">Reference proteome</keyword>
<dbReference type="Gene3D" id="3.40.50.300">
    <property type="entry name" value="P-loop containing nucleotide triphosphate hydrolases"/>
    <property type="match status" value="1"/>
</dbReference>
<reference evidence="2 3" key="1">
    <citation type="submission" date="2024-01" db="EMBL/GenBank/DDBJ databases">
        <title>Draft genome sequences of nine bacterial species from freshwater ponds near Washington, DC.</title>
        <authorList>
            <person name="Pavloudi C."/>
            <person name="Oliver L."/>
            <person name="Slattery K."/>
            <person name="Lissner G."/>
            <person name="Saw J.H."/>
        </authorList>
    </citation>
    <scope>NUCLEOTIDE SEQUENCE [LARGE SCALE GENOMIC DNA]</scope>
    <source>
        <strain evidence="3">TB1-E2</strain>
    </source>
</reference>